<dbReference type="Gene3D" id="3.10.450.50">
    <property type="match status" value="1"/>
</dbReference>
<accession>A0A1V6PW82</accession>
<gene>
    <name evidence="2" type="ORF">PENANT_c028G00034</name>
</gene>
<dbReference type="EMBL" id="MDYN01000028">
    <property type="protein sequence ID" value="OQD81268.1"/>
    <property type="molecule type" value="Genomic_DNA"/>
</dbReference>
<dbReference type="SUPFAM" id="SSF54427">
    <property type="entry name" value="NTF2-like"/>
    <property type="match status" value="1"/>
</dbReference>
<proteinExistence type="predicted"/>
<dbReference type="OrthoDB" id="2148716at2759"/>
<reference evidence="3" key="1">
    <citation type="journal article" date="2017" name="Nat. Microbiol.">
        <title>Global analysis of biosynthetic gene clusters reveals vast potential of secondary metabolite production in Penicillium species.</title>
        <authorList>
            <person name="Nielsen J.C."/>
            <person name="Grijseels S."/>
            <person name="Prigent S."/>
            <person name="Ji B."/>
            <person name="Dainat J."/>
            <person name="Nielsen K.F."/>
            <person name="Frisvad J.C."/>
            <person name="Workman M."/>
            <person name="Nielsen J."/>
        </authorList>
    </citation>
    <scope>NUCLEOTIDE SEQUENCE [LARGE SCALE GENOMIC DNA]</scope>
    <source>
        <strain evidence="3">IBT 31811</strain>
    </source>
</reference>
<dbReference type="InterPro" id="IPR032710">
    <property type="entry name" value="NTF2-like_dom_sf"/>
</dbReference>
<evidence type="ECO:0000259" key="1">
    <source>
        <dbReference type="Pfam" id="PF13577"/>
    </source>
</evidence>
<feature type="domain" description="SnoaL-like" evidence="1">
    <location>
        <begin position="11"/>
        <end position="140"/>
    </location>
</feature>
<dbReference type="InterPro" id="IPR037401">
    <property type="entry name" value="SnoaL-like"/>
</dbReference>
<dbReference type="AlphaFoldDB" id="A0A1V6PW82"/>
<dbReference type="STRING" id="416450.A0A1V6PW82"/>
<keyword evidence="3" id="KW-1185">Reference proteome</keyword>
<evidence type="ECO:0000313" key="3">
    <source>
        <dbReference type="Proteomes" id="UP000191672"/>
    </source>
</evidence>
<organism evidence="2 3">
    <name type="scientific">Penicillium antarcticum</name>
    <dbReference type="NCBI Taxonomy" id="416450"/>
    <lineage>
        <taxon>Eukaryota</taxon>
        <taxon>Fungi</taxon>
        <taxon>Dikarya</taxon>
        <taxon>Ascomycota</taxon>
        <taxon>Pezizomycotina</taxon>
        <taxon>Eurotiomycetes</taxon>
        <taxon>Eurotiomycetidae</taxon>
        <taxon>Eurotiales</taxon>
        <taxon>Aspergillaceae</taxon>
        <taxon>Penicillium</taxon>
    </lineage>
</organism>
<protein>
    <recommendedName>
        <fullName evidence="1">SnoaL-like domain-containing protein</fullName>
    </recommendedName>
</protein>
<evidence type="ECO:0000313" key="2">
    <source>
        <dbReference type="EMBL" id="OQD81268.1"/>
    </source>
</evidence>
<dbReference type="Pfam" id="PF13577">
    <property type="entry name" value="SnoaL_4"/>
    <property type="match status" value="1"/>
</dbReference>
<comment type="caution">
    <text evidence="2">The sequence shown here is derived from an EMBL/GenBank/DDBJ whole genome shotgun (WGS) entry which is preliminary data.</text>
</comment>
<dbReference type="Proteomes" id="UP000191672">
    <property type="component" value="Unassembled WGS sequence"/>
</dbReference>
<name>A0A1V6PW82_9EURO</name>
<sequence length="155" mass="16931">MSPTASTPHILSSREAITDTIYRGVLGIDTNNFDLVLPALHNSPTTTFDLNGEQHKGIEAIKTCAFDKVGPLDTTHTVSNVRIEMEDGAETASATAHILGQHYRAGEGLVENSRGVLVGGLYFVDLVKDEHGAWKITMWRIKVIWMDGDKGVIGW</sequence>